<feature type="transmembrane region" description="Helical" evidence="1">
    <location>
        <begin position="24"/>
        <end position="47"/>
    </location>
</feature>
<dbReference type="AlphaFoldDB" id="A0A1F7WWP5"/>
<dbReference type="EMBL" id="MGFH01000047">
    <property type="protein sequence ID" value="OGM07264.1"/>
    <property type="molecule type" value="Genomic_DNA"/>
</dbReference>
<proteinExistence type="predicted"/>
<keyword evidence="1" id="KW-0472">Membrane</keyword>
<dbReference type="STRING" id="1817813.A2008_00080"/>
<gene>
    <name evidence="2" type="ORF">A2008_00080</name>
</gene>
<accession>A0A1F7WWP5</accession>
<sequence length="204" mass="21711">MDRVYFNFIKAPARTGGSIFKNQILIFLILTAVNSLLIGYCFTMAFGGAAGGASVNSLFSQAARPTFDLAAFESPAMADIKTAFKNFDGGYLKRLSYDVSELNETASATPAGVLKLIESAHNESVLVKSVICQPAGASGVSASVSGFTASNGNFITFSDYISRSKAVAKFSFDAKKGLYEAAGVKPAEGLNFNLSFEMHYDKKN</sequence>
<keyword evidence="1" id="KW-0812">Transmembrane</keyword>
<evidence type="ECO:0000313" key="2">
    <source>
        <dbReference type="EMBL" id="OGM07264.1"/>
    </source>
</evidence>
<evidence type="ECO:0000313" key="3">
    <source>
        <dbReference type="Proteomes" id="UP000178735"/>
    </source>
</evidence>
<organism evidence="2 3">
    <name type="scientific">Candidatus Wallbacteria bacterium GWC2_49_35</name>
    <dbReference type="NCBI Taxonomy" id="1817813"/>
    <lineage>
        <taxon>Bacteria</taxon>
        <taxon>Candidatus Walliibacteriota</taxon>
    </lineage>
</organism>
<comment type="caution">
    <text evidence="2">The sequence shown here is derived from an EMBL/GenBank/DDBJ whole genome shotgun (WGS) entry which is preliminary data.</text>
</comment>
<reference evidence="2 3" key="1">
    <citation type="journal article" date="2016" name="Nat. Commun.">
        <title>Thousands of microbial genomes shed light on interconnected biogeochemical processes in an aquifer system.</title>
        <authorList>
            <person name="Anantharaman K."/>
            <person name="Brown C.T."/>
            <person name="Hug L.A."/>
            <person name="Sharon I."/>
            <person name="Castelle C.J."/>
            <person name="Probst A.J."/>
            <person name="Thomas B.C."/>
            <person name="Singh A."/>
            <person name="Wilkins M.J."/>
            <person name="Karaoz U."/>
            <person name="Brodie E.L."/>
            <person name="Williams K.H."/>
            <person name="Hubbard S.S."/>
            <person name="Banfield J.F."/>
        </authorList>
    </citation>
    <scope>NUCLEOTIDE SEQUENCE [LARGE SCALE GENOMIC DNA]</scope>
</reference>
<keyword evidence="1" id="KW-1133">Transmembrane helix</keyword>
<dbReference type="Proteomes" id="UP000178735">
    <property type="component" value="Unassembled WGS sequence"/>
</dbReference>
<protein>
    <submittedName>
        <fullName evidence="2">Uncharacterized protein</fullName>
    </submittedName>
</protein>
<name>A0A1F7WWP5_9BACT</name>
<evidence type="ECO:0000256" key="1">
    <source>
        <dbReference type="SAM" id="Phobius"/>
    </source>
</evidence>